<evidence type="ECO:0000313" key="2">
    <source>
        <dbReference type="Proteomes" id="UP000225706"/>
    </source>
</evidence>
<protein>
    <submittedName>
        <fullName evidence="1">Uncharacterized protein</fullName>
    </submittedName>
</protein>
<comment type="caution">
    <text evidence="1">The sequence shown here is derived from an EMBL/GenBank/DDBJ whole genome shotgun (WGS) entry which is preliminary data.</text>
</comment>
<dbReference type="Proteomes" id="UP000225706">
    <property type="component" value="Unassembled WGS sequence"/>
</dbReference>
<evidence type="ECO:0000313" key="1">
    <source>
        <dbReference type="EMBL" id="PFX11311.1"/>
    </source>
</evidence>
<dbReference type="EMBL" id="LSMT01002861">
    <property type="protein sequence ID" value="PFX11311.1"/>
    <property type="molecule type" value="Genomic_DNA"/>
</dbReference>
<proteinExistence type="predicted"/>
<sequence length="101" mass="11998">MGDSAYEMLYHRKSRKKKCKQNIEDIFDGELYKNHFDPRGFFYGTSTAGREKDIHLSLMVNTDDVSIFRSSNFSLWPVYFIINELPPEKRLGDGYKRNVHW</sequence>
<accession>A0A2B4R0V9</accession>
<name>A0A2B4R0V9_STYPI</name>
<reference evidence="2" key="1">
    <citation type="journal article" date="2017" name="bioRxiv">
        <title>Comparative analysis of the genomes of Stylophora pistillata and Acropora digitifera provides evidence for extensive differences between species of corals.</title>
        <authorList>
            <person name="Voolstra C.R."/>
            <person name="Li Y."/>
            <person name="Liew Y.J."/>
            <person name="Baumgarten S."/>
            <person name="Zoccola D."/>
            <person name="Flot J.-F."/>
            <person name="Tambutte S."/>
            <person name="Allemand D."/>
            <person name="Aranda M."/>
        </authorList>
    </citation>
    <scope>NUCLEOTIDE SEQUENCE [LARGE SCALE GENOMIC DNA]</scope>
</reference>
<feature type="non-terminal residue" evidence="1">
    <location>
        <position position="101"/>
    </location>
</feature>
<keyword evidence="2" id="KW-1185">Reference proteome</keyword>
<organism evidence="1 2">
    <name type="scientific">Stylophora pistillata</name>
    <name type="common">Smooth cauliflower coral</name>
    <dbReference type="NCBI Taxonomy" id="50429"/>
    <lineage>
        <taxon>Eukaryota</taxon>
        <taxon>Metazoa</taxon>
        <taxon>Cnidaria</taxon>
        <taxon>Anthozoa</taxon>
        <taxon>Hexacorallia</taxon>
        <taxon>Scleractinia</taxon>
        <taxon>Astrocoeniina</taxon>
        <taxon>Pocilloporidae</taxon>
        <taxon>Stylophora</taxon>
    </lineage>
</organism>
<gene>
    <name evidence="1" type="ORF">AWC38_SpisGene25033</name>
</gene>
<dbReference type="STRING" id="50429.A0A2B4R0V9"/>
<dbReference type="AlphaFoldDB" id="A0A2B4R0V9"/>